<dbReference type="PROSITE" id="PS50026">
    <property type="entry name" value="EGF_3"/>
    <property type="match status" value="5"/>
</dbReference>
<dbReference type="InterPro" id="IPR003410">
    <property type="entry name" value="HYR_dom"/>
</dbReference>
<dbReference type="GO" id="GO:0005509">
    <property type="term" value="F:calcium ion binding"/>
    <property type="evidence" value="ECO:0007669"/>
    <property type="project" value="InterPro"/>
</dbReference>
<evidence type="ECO:0000313" key="10">
    <source>
        <dbReference type="WBParaSite" id="MBELARI_LOCUS8360"/>
    </source>
</evidence>
<dbReference type="SUPFAM" id="SSF49899">
    <property type="entry name" value="Concanavalin A-like lectins/glucanases"/>
    <property type="match status" value="1"/>
</dbReference>
<keyword evidence="6" id="KW-0812">Transmembrane</keyword>
<dbReference type="InterPro" id="IPR001881">
    <property type="entry name" value="EGF-like_Ca-bd_dom"/>
</dbReference>
<evidence type="ECO:0000313" key="9">
    <source>
        <dbReference type="Proteomes" id="UP000887575"/>
    </source>
</evidence>
<feature type="disulfide bond" evidence="4">
    <location>
        <begin position="33"/>
        <end position="43"/>
    </location>
</feature>
<dbReference type="InterPro" id="IPR013320">
    <property type="entry name" value="ConA-like_dom_sf"/>
</dbReference>
<dbReference type="Proteomes" id="UP000887575">
    <property type="component" value="Unassembled WGS sequence"/>
</dbReference>
<feature type="domain" description="EGF-like" evidence="7">
    <location>
        <begin position="95"/>
        <end position="126"/>
    </location>
</feature>
<reference evidence="10" key="1">
    <citation type="submission" date="2024-02" db="UniProtKB">
        <authorList>
            <consortium name="WormBaseParasite"/>
        </authorList>
    </citation>
    <scope>IDENTIFICATION</scope>
</reference>
<accession>A0AAF3FMG4</accession>
<organism evidence="9 10">
    <name type="scientific">Mesorhabditis belari</name>
    <dbReference type="NCBI Taxonomy" id="2138241"/>
    <lineage>
        <taxon>Eukaryota</taxon>
        <taxon>Metazoa</taxon>
        <taxon>Ecdysozoa</taxon>
        <taxon>Nematoda</taxon>
        <taxon>Chromadorea</taxon>
        <taxon>Rhabditida</taxon>
        <taxon>Rhabditina</taxon>
        <taxon>Rhabditomorpha</taxon>
        <taxon>Rhabditoidea</taxon>
        <taxon>Rhabditidae</taxon>
        <taxon>Mesorhabditinae</taxon>
        <taxon>Mesorhabditis</taxon>
    </lineage>
</organism>
<dbReference type="SUPFAM" id="SSF57196">
    <property type="entry name" value="EGF/Laminin"/>
    <property type="match status" value="3"/>
</dbReference>
<keyword evidence="1 4" id="KW-0245">EGF-like domain</keyword>
<feature type="disulfide bond" evidence="4">
    <location>
        <begin position="278"/>
        <end position="287"/>
    </location>
</feature>
<feature type="disulfide bond" evidence="4">
    <location>
        <begin position="199"/>
        <end position="208"/>
    </location>
</feature>
<keyword evidence="6" id="KW-1133">Transmembrane helix</keyword>
<dbReference type="Pfam" id="PF00008">
    <property type="entry name" value="EGF"/>
    <property type="match status" value="1"/>
</dbReference>
<feature type="region of interest" description="Disordered" evidence="5">
    <location>
        <begin position="1118"/>
        <end position="1260"/>
    </location>
</feature>
<feature type="disulfide bond" evidence="4">
    <location>
        <begin position="54"/>
        <end position="63"/>
    </location>
</feature>
<keyword evidence="9" id="KW-1185">Reference proteome</keyword>
<feature type="domain" description="EGF-like" evidence="7">
    <location>
        <begin position="172"/>
        <end position="209"/>
    </location>
</feature>
<evidence type="ECO:0000256" key="3">
    <source>
        <dbReference type="ARBA" id="ARBA00023157"/>
    </source>
</evidence>
<keyword evidence="2" id="KW-0677">Repeat</keyword>
<dbReference type="Pfam" id="PF02494">
    <property type="entry name" value="HYR"/>
    <property type="match status" value="1"/>
</dbReference>
<dbReference type="CDD" id="cd00054">
    <property type="entry name" value="EGF_CA"/>
    <property type="match status" value="1"/>
</dbReference>
<dbReference type="PROSITE" id="PS01186">
    <property type="entry name" value="EGF_2"/>
    <property type="match status" value="3"/>
</dbReference>
<dbReference type="Gene3D" id="2.10.25.10">
    <property type="entry name" value="Laminin"/>
    <property type="match status" value="3"/>
</dbReference>
<dbReference type="InterPro" id="IPR011641">
    <property type="entry name" value="Tyr-kin_ephrin_A/B_rcpt-like"/>
</dbReference>
<dbReference type="SMART" id="SM01411">
    <property type="entry name" value="Ephrin_rec_like"/>
    <property type="match status" value="2"/>
</dbReference>
<feature type="transmembrane region" description="Helical" evidence="6">
    <location>
        <begin position="1070"/>
        <end position="1092"/>
    </location>
</feature>
<keyword evidence="3 4" id="KW-1015">Disulfide bond</keyword>
<dbReference type="SMART" id="SM00181">
    <property type="entry name" value="EGF"/>
    <property type="match status" value="7"/>
</dbReference>
<evidence type="ECO:0000259" key="8">
    <source>
        <dbReference type="PROSITE" id="PS50825"/>
    </source>
</evidence>
<keyword evidence="6" id="KW-0472">Membrane</keyword>
<feature type="domain" description="EGF-like" evidence="7">
    <location>
        <begin position="29"/>
        <end position="64"/>
    </location>
</feature>
<evidence type="ECO:0000256" key="2">
    <source>
        <dbReference type="ARBA" id="ARBA00022737"/>
    </source>
</evidence>
<dbReference type="PROSITE" id="PS50825">
    <property type="entry name" value="HYR"/>
    <property type="match status" value="1"/>
</dbReference>
<sequence>MYNASSDSVERRRICREGNLNKEMNICEILDECANMGCEHGHCTKETQPASCVCDRGYNGQYCTHQIPLCNPEIYSNSTCLNGGTCYQGRKCEDRIDECDLFCVNGICDTDGKCHCHDGWMGDYCIDPVIGCSSQFLCQNGGYCLNIFGESLEKNHVCSCLDTWGGEDCSMEIRYCNLFPCQNGGSCANDVTSGYICSCPKPYEGVACERIGCSNWCQHGNCRTNSTSAWCDCDPTWMGDECSVDISQACNIGVFCQNGGTCQNATGDDQKIQGKCLCPSNFGGPFCDMPKDSSLSFNLAYNGVRSSQQITTQGIPFTFLREFTLCGWVRYTPLQPAQPLPEQPPFISLILQDSFEFLSITDRWVRLNGTKVLPVTIDPYIWRFICVSSPRNITNTNSNEWTAYEDGQLTSRQNFSRVNVTTSGDSQYYNIQLGREKSGFSLFSGNIGFVFFDEFPLSDDEIRQMAFNCTHGESTASNGLVSWPESFTRVDDSNPGITRSYPGICAAPQRDCRKGDPTCAPPKDKIAPTIVYCPSDIREVSLERLKVMNWSTQFDDNIGVVRVESNFRSGQTFSWGMYGVIVTAYDAADNSATCQFKLSVAPYNCTSIQTPQNGQSLLMKVDGTDTDTIAVVSCLSEYYPNIHPPFYVCDVLGQWDRWHGVMRNSSFRPPGCGETKSSTQLINGSLYSDENCERVYENILLTLNETIQEYCDSAKSDCSYSIQNPCLPLNSKKRRERKDILASTMNQFHFSLTIKNSWEYVAPNVRQDLLNLTQPLGISVDEEIGCPSDFPIRNLDPNTQKVSCANCQPCHQPTADNSACECLCPLGKYCMDNSCQDCPANKTTYQCSDSGHGIGDCEVICGPGEEVISSEQCGLCALGQFSPDEKQRLCDHCPYGMTTNDTGSTSQADCFYCAAGLMLSQNGRCEACPMGTYKEETGESQCTPCPNDGNGGSFTTPNEGSISKSECTLLASCPKDQKPKVSGSVIIVDPNLPISSYCQRCPYGTTTQECEPLQCCRCNSPSTCSNVECKPDSKMAADQCEDGMECDRTSYTCIEQSSTHNSEKPSPSRWWIGVLVGVGAVCLAAVALFALVMYRNSFNQFMCCGKWRNKEMISTQYHRREQVPRQVVTGGRDREDESSSQTPSSPRFKQRRQTFPHVITSDLNPTPYVDYSEQITQTHLPNRPPPIQTSQRIRNRHPVELSRLPPPIQTQRESANRSTSRSPYNGGRIHRRSFHDSVSSNHDSFNDFGDDTDDEDGYFE</sequence>
<feature type="domain" description="EGF-like" evidence="7">
    <location>
        <begin position="128"/>
        <end position="170"/>
    </location>
</feature>
<feature type="compositionally biased region" description="Polar residues" evidence="5">
    <location>
        <begin position="1209"/>
        <end position="1223"/>
    </location>
</feature>
<feature type="domain" description="EGF-like" evidence="7">
    <location>
        <begin position="246"/>
        <end position="288"/>
    </location>
</feature>
<proteinExistence type="predicted"/>
<name>A0AAF3FMG4_9BILA</name>
<feature type="disulfide bond" evidence="4">
    <location>
        <begin position="116"/>
        <end position="125"/>
    </location>
</feature>
<dbReference type="WBParaSite" id="MBELARI_LOCUS8360">
    <property type="protein sequence ID" value="MBELARI_LOCUS8360"/>
    <property type="gene ID" value="MBELARI_LOCUS8360"/>
</dbReference>
<evidence type="ECO:0000256" key="5">
    <source>
        <dbReference type="SAM" id="MobiDB-lite"/>
    </source>
</evidence>
<dbReference type="PANTHER" id="PTHR24049">
    <property type="entry name" value="CRUMBS FAMILY MEMBER"/>
    <property type="match status" value="1"/>
</dbReference>
<dbReference type="InterPro" id="IPR000742">
    <property type="entry name" value="EGF"/>
</dbReference>
<protein>
    <submittedName>
        <fullName evidence="10">Uncharacterized protein</fullName>
    </submittedName>
</protein>
<dbReference type="PROSITE" id="PS00022">
    <property type="entry name" value="EGF_1"/>
    <property type="match status" value="5"/>
</dbReference>
<evidence type="ECO:0000256" key="1">
    <source>
        <dbReference type="ARBA" id="ARBA00022536"/>
    </source>
</evidence>
<dbReference type="SMART" id="SM00179">
    <property type="entry name" value="EGF_CA"/>
    <property type="match status" value="2"/>
</dbReference>
<feature type="compositionally biased region" description="Acidic residues" evidence="5">
    <location>
        <begin position="1248"/>
        <end position="1260"/>
    </location>
</feature>
<evidence type="ECO:0000259" key="7">
    <source>
        <dbReference type="PROSITE" id="PS50026"/>
    </source>
</evidence>
<dbReference type="GO" id="GO:0016020">
    <property type="term" value="C:membrane"/>
    <property type="evidence" value="ECO:0007669"/>
    <property type="project" value="UniProtKB-SubCell"/>
</dbReference>
<dbReference type="Gene3D" id="2.10.50.10">
    <property type="entry name" value="Tumor Necrosis Factor Receptor, subunit A, domain 2"/>
    <property type="match status" value="2"/>
</dbReference>
<feature type="domain" description="HYR" evidence="8">
    <location>
        <begin position="523"/>
        <end position="602"/>
    </location>
</feature>
<dbReference type="InterPro" id="IPR051022">
    <property type="entry name" value="Notch_Cell-Fate_Det"/>
</dbReference>
<evidence type="ECO:0000256" key="4">
    <source>
        <dbReference type="PROSITE-ProRule" id="PRU00076"/>
    </source>
</evidence>
<evidence type="ECO:0000256" key="6">
    <source>
        <dbReference type="SAM" id="Phobius"/>
    </source>
</evidence>
<comment type="caution">
    <text evidence="4">Lacks conserved residue(s) required for the propagation of feature annotation.</text>
</comment>
<dbReference type="Pfam" id="PF07699">
    <property type="entry name" value="Ephrin_rec_like"/>
    <property type="match status" value="2"/>
</dbReference>
<dbReference type="AlphaFoldDB" id="A0AAF3FMG4"/>
<feature type="disulfide bond" evidence="4">
    <location>
        <begin position="160"/>
        <end position="169"/>
    </location>
</feature>
<dbReference type="Gene3D" id="2.60.120.200">
    <property type="match status" value="1"/>
</dbReference>